<evidence type="ECO:0000256" key="4">
    <source>
        <dbReference type="ARBA" id="ARBA00006087"/>
    </source>
</evidence>
<evidence type="ECO:0000256" key="12">
    <source>
        <dbReference type="ARBA" id="ARBA00022993"/>
    </source>
</evidence>
<comment type="pathway">
    <text evidence="3 14 15">Cofactor biosynthesis; coenzyme A biosynthesis; CoA from (R)-pantothenate: step 1/5.</text>
</comment>
<dbReference type="Gene3D" id="3.40.50.300">
    <property type="entry name" value="P-loop containing nucleotide triphosphate hydrolases"/>
    <property type="match status" value="1"/>
</dbReference>
<dbReference type="EC" id="2.7.1.33" evidence="5 14"/>
<dbReference type="FunFam" id="3.40.50.300:FF:001646">
    <property type="entry name" value="Pantothenate kinase"/>
    <property type="match status" value="1"/>
</dbReference>
<protein>
    <recommendedName>
        <fullName evidence="6 14">Pantothenate kinase</fullName>
        <ecNumber evidence="5 14">2.7.1.33</ecNumber>
    </recommendedName>
    <alternativeName>
        <fullName evidence="13 14">Pantothenic acid kinase</fullName>
    </alternativeName>
</protein>
<evidence type="ECO:0000256" key="11">
    <source>
        <dbReference type="ARBA" id="ARBA00022840"/>
    </source>
</evidence>
<evidence type="ECO:0000256" key="6">
    <source>
        <dbReference type="ARBA" id="ARBA00015080"/>
    </source>
</evidence>
<comment type="similarity">
    <text evidence="4 14 15">Belongs to the prokaryotic pantothenate kinase family.</text>
</comment>
<evidence type="ECO:0000259" key="16">
    <source>
        <dbReference type="Pfam" id="PF00485"/>
    </source>
</evidence>
<evidence type="ECO:0000256" key="2">
    <source>
        <dbReference type="ARBA" id="ARBA00004496"/>
    </source>
</evidence>
<accession>A0A081PRM2</accession>
<sequence length="320" mass="37251">MTNEFLHFEKINRQTWQSLHRKTTPPLTEEELESIKSFNDQISLQDVTDVYLPLAHLIQIYKRTKDDLAFSKGIFLQRESKSQPFIIGVSGSVAVGKSTTSRLLQILLSRTLTDARVELVTTDGFLYPNQTLIEQGILNRKGFPESYDMEALLNFLDHIKNGQDVDIPVYSHEVYDIIPEEKQSVKAADFVIVEGINVFQNPQNERLYITDFFDFSIYVDAAVDDIESWYLDRFLKMLSLAQNDPDSYYYRFTQMPIGEVESFAHQVWTSINLTNLQNYIEPTRNRAEVILHKTKNHEIDEIYLKNNFPLSKRKFSDIMV</sequence>
<dbReference type="PIRSF" id="PIRSF000545">
    <property type="entry name" value="Pantothenate_kin"/>
    <property type="match status" value="1"/>
</dbReference>
<dbReference type="RefSeq" id="WP_033681971.1">
    <property type="nucleotide sequence ID" value="NZ_JPFT01000005.1"/>
</dbReference>
<dbReference type="UniPathway" id="UPA00241">
    <property type="reaction ID" value="UER00352"/>
</dbReference>
<keyword evidence="11 14" id="KW-0067">ATP-binding</keyword>
<dbReference type="GO" id="GO:0005524">
    <property type="term" value="F:ATP binding"/>
    <property type="evidence" value="ECO:0007669"/>
    <property type="project" value="UniProtKB-UniRule"/>
</dbReference>
<proteinExistence type="inferred from homology"/>
<feature type="domain" description="Phosphoribulokinase/uridine kinase" evidence="16">
    <location>
        <begin position="86"/>
        <end position="224"/>
    </location>
</feature>
<dbReference type="InterPro" id="IPR027417">
    <property type="entry name" value="P-loop_NTPase"/>
</dbReference>
<dbReference type="EMBL" id="JPFT01000005">
    <property type="protein sequence ID" value="KEQ33345.1"/>
    <property type="molecule type" value="Genomic_DNA"/>
</dbReference>
<keyword evidence="9 14" id="KW-0547">Nucleotide-binding</keyword>
<keyword evidence="7 14" id="KW-0963">Cytoplasm</keyword>
<evidence type="ECO:0000256" key="15">
    <source>
        <dbReference type="RuleBase" id="RU003530"/>
    </source>
</evidence>
<gene>
    <name evidence="14 17" type="primary">coaA</name>
    <name evidence="17" type="ORF">SK1126_1252</name>
</gene>
<dbReference type="CDD" id="cd02025">
    <property type="entry name" value="PanK"/>
    <property type="match status" value="1"/>
</dbReference>
<comment type="subcellular location">
    <subcellularLocation>
        <location evidence="2 14 15">Cytoplasm</location>
    </subcellularLocation>
</comment>
<keyword evidence="12 14" id="KW-0173">Coenzyme A biosynthesis</keyword>
<evidence type="ECO:0000256" key="7">
    <source>
        <dbReference type="ARBA" id="ARBA00022490"/>
    </source>
</evidence>
<dbReference type="InterPro" id="IPR006083">
    <property type="entry name" value="PRK/URK"/>
</dbReference>
<organism evidence="17 18">
    <name type="scientific">Streptococcus mitis</name>
    <dbReference type="NCBI Taxonomy" id="28037"/>
    <lineage>
        <taxon>Bacteria</taxon>
        <taxon>Bacillati</taxon>
        <taxon>Bacillota</taxon>
        <taxon>Bacilli</taxon>
        <taxon>Lactobacillales</taxon>
        <taxon>Streptococcaceae</taxon>
        <taxon>Streptococcus</taxon>
        <taxon>Streptococcus mitis group</taxon>
    </lineage>
</organism>
<dbReference type="GO" id="GO:0015937">
    <property type="term" value="P:coenzyme A biosynthetic process"/>
    <property type="evidence" value="ECO:0007669"/>
    <property type="project" value="UniProtKB-UniRule"/>
</dbReference>
<dbReference type="SUPFAM" id="SSF52540">
    <property type="entry name" value="P-loop containing nucleoside triphosphate hydrolases"/>
    <property type="match status" value="1"/>
</dbReference>
<keyword evidence="8 14" id="KW-0808">Transferase</keyword>
<dbReference type="PANTHER" id="PTHR10285">
    <property type="entry name" value="URIDINE KINASE"/>
    <property type="match status" value="1"/>
</dbReference>
<reference evidence="17 18" key="1">
    <citation type="submission" date="2014-05" db="EMBL/GenBank/DDBJ databases">
        <authorList>
            <person name="Daugherty S.C."/>
            <person name="Tallon L.J."/>
            <person name="Sadzewicz L."/>
            <person name="Kilian M."/>
            <person name="Tettelin H."/>
        </authorList>
    </citation>
    <scope>NUCLEOTIDE SEQUENCE [LARGE SCALE GENOMIC DNA]</scope>
    <source>
        <strain evidence="17 18">SK1126</strain>
    </source>
</reference>
<dbReference type="Proteomes" id="UP000028093">
    <property type="component" value="Unassembled WGS sequence"/>
</dbReference>
<comment type="caution">
    <text evidence="17">The sequence shown here is derived from an EMBL/GenBank/DDBJ whole genome shotgun (WGS) entry which is preliminary data.</text>
</comment>
<evidence type="ECO:0000256" key="5">
    <source>
        <dbReference type="ARBA" id="ARBA00012102"/>
    </source>
</evidence>
<evidence type="ECO:0000256" key="3">
    <source>
        <dbReference type="ARBA" id="ARBA00005225"/>
    </source>
</evidence>
<name>A0A081PRM2_STRMT</name>
<feature type="binding site" evidence="14">
    <location>
        <begin position="91"/>
        <end position="98"/>
    </location>
    <ligand>
        <name>ATP</name>
        <dbReference type="ChEBI" id="CHEBI:30616"/>
    </ligand>
</feature>
<evidence type="ECO:0000256" key="9">
    <source>
        <dbReference type="ARBA" id="ARBA00022741"/>
    </source>
</evidence>
<evidence type="ECO:0000256" key="14">
    <source>
        <dbReference type="HAMAP-Rule" id="MF_00215"/>
    </source>
</evidence>
<comment type="catalytic activity">
    <reaction evidence="1 14 15">
        <text>(R)-pantothenate + ATP = (R)-4'-phosphopantothenate + ADP + H(+)</text>
        <dbReference type="Rhea" id="RHEA:16373"/>
        <dbReference type="ChEBI" id="CHEBI:10986"/>
        <dbReference type="ChEBI" id="CHEBI:15378"/>
        <dbReference type="ChEBI" id="CHEBI:29032"/>
        <dbReference type="ChEBI" id="CHEBI:30616"/>
        <dbReference type="ChEBI" id="CHEBI:456216"/>
        <dbReference type="EC" id="2.7.1.33"/>
    </reaction>
</comment>
<dbReference type="AlphaFoldDB" id="A0A081PRM2"/>
<dbReference type="Pfam" id="PF00485">
    <property type="entry name" value="PRK"/>
    <property type="match status" value="1"/>
</dbReference>
<dbReference type="NCBIfam" id="TIGR00554">
    <property type="entry name" value="panK_bact"/>
    <property type="match status" value="1"/>
</dbReference>
<keyword evidence="10 14" id="KW-0418">Kinase</keyword>
<dbReference type="PATRIC" id="fig|28037.99.peg.1174"/>
<dbReference type="GO" id="GO:0004594">
    <property type="term" value="F:pantothenate kinase activity"/>
    <property type="evidence" value="ECO:0007669"/>
    <property type="project" value="UniProtKB-UniRule"/>
</dbReference>
<evidence type="ECO:0000313" key="17">
    <source>
        <dbReference type="EMBL" id="KEQ33345.1"/>
    </source>
</evidence>
<dbReference type="HAMAP" id="MF_00215">
    <property type="entry name" value="Pantothen_kinase_1"/>
    <property type="match status" value="1"/>
</dbReference>
<evidence type="ECO:0000256" key="1">
    <source>
        <dbReference type="ARBA" id="ARBA00001206"/>
    </source>
</evidence>
<evidence type="ECO:0000256" key="8">
    <source>
        <dbReference type="ARBA" id="ARBA00022679"/>
    </source>
</evidence>
<evidence type="ECO:0000256" key="10">
    <source>
        <dbReference type="ARBA" id="ARBA00022777"/>
    </source>
</evidence>
<evidence type="ECO:0000313" key="18">
    <source>
        <dbReference type="Proteomes" id="UP000028093"/>
    </source>
</evidence>
<dbReference type="InterPro" id="IPR004566">
    <property type="entry name" value="PanK"/>
</dbReference>
<dbReference type="GO" id="GO:0005737">
    <property type="term" value="C:cytoplasm"/>
    <property type="evidence" value="ECO:0007669"/>
    <property type="project" value="UniProtKB-SubCell"/>
</dbReference>
<evidence type="ECO:0000256" key="13">
    <source>
        <dbReference type="ARBA" id="ARBA00032866"/>
    </source>
</evidence>